<accession>A0A7I4YKR4</accession>
<organism evidence="2 3">
    <name type="scientific">Haemonchus contortus</name>
    <name type="common">Barber pole worm</name>
    <dbReference type="NCBI Taxonomy" id="6289"/>
    <lineage>
        <taxon>Eukaryota</taxon>
        <taxon>Metazoa</taxon>
        <taxon>Ecdysozoa</taxon>
        <taxon>Nematoda</taxon>
        <taxon>Chromadorea</taxon>
        <taxon>Rhabditida</taxon>
        <taxon>Rhabditina</taxon>
        <taxon>Rhabditomorpha</taxon>
        <taxon>Strongyloidea</taxon>
        <taxon>Trichostrongylidae</taxon>
        <taxon>Haemonchus</taxon>
    </lineage>
</organism>
<proteinExistence type="predicted"/>
<evidence type="ECO:0000313" key="2">
    <source>
        <dbReference type="Proteomes" id="UP000025227"/>
    </source>
</evidence>
<evidence type="ECO:0000256" key="1">
    <source>
        <dbReference type="SAM" id="MobiDB-lite"/>
    </source>
</evidence>
<reference evidence="3" key="1">
    <citation type="submission" date="2020-12" db="UniProtKB">
        <authorList>
            <consortium name="WormBaseParasite"/>
        </authorList>
    </citation>
    <scope>IDENTIFICATION</scope>
    <source>
        <strain evidence="3">MHco3</strain>
    </source>
</reference>
<name>A0A7I4YKR4_HAECO</name>
<feature type="region of interest" description="Disordered" evidence="1">
    <location>
        <begin position="94"/>
        <end position="113"/>
    </location>
</feature>
<keyword evidence="2" id="KW-1185">Reference proteome</keyword>
<dbReference type="Proteomes" id="UP000025227">
    <property type="component" value="Unplaced"/>
</dbReference>
<evidence type="ECO:0000313" key="3">
    <source>
        <dbReference type="WBParaSite" id="HCON_00113160-00001"/>
    </source>
</evidence>
<dbReference type="AlphaFoldDB" id="A0A7I4YKR4"/>
<dbReference type="WBParaSite" id="HCON_00113160-00001">
    <property type="protein sequence ID" value="HCON_00113160-00001"/>
    <property type="gene ID" value="HCON_00113160"/>
</dbReference>
<protein>
    <submittedName>
        <fullName evidence="3">DUF3223 domain-containing protein</fullName>
    </submittedName>
</protein>
<sequence length="113" mass="12800">MDLKRLYREDHTFFKAIVGDLNANIGPRRTDEELHIGTHGVEWNEQGERLPEFIMTTHTIHGNRQQTSELAKLCNETIGEELKQKRAAVMDKAAEAGKSIRKAEDGASPFTRP</sequence>